<proteinExistence type="predicted"/>
<dbReference type="Proteomes" id="UP000255549">
    <property type="component" value="Unassembled WGS sequence"/>
</dbReference>
<name>A0A380G370_STAIN</name>
<sequence length="40" mass="4520">MVVLPPQGWLDFSKVNALRSQTATALNSNHYQSEMTSFCF</sequence>
<keyword evidence="2" id="KW-1185">Reference proteome</keyword>
<dbReference type="AlphaFoldDB" id="A0A380G370"/>
<evidence type="ECO:0000313" key="2">
    <source>
        <dbReference type="Proteomes" id="UP000255549"/>
    </source>
</evidence>
<dbReference type="EMBL" id="UHDP01000003">
    <property type="protein sequence ID" value="SUM45604.1"/>
    <property type="molecule type" value="Genomic_DNA"/>
</dbReference>
<protein>
    <submittedName>
        <fullName evidence="1">Uncharacterized protein</fullName>
    </submittedName>
</protein>
<reference evidence="1 2" key="1">
    <citation type="submission" date="2018-06" db="EMBL/GenBank/DDBJ databases">
        <authorList>
            <consortium name="Pathogen Informatics"/>
            <person name="Doyle S."/>
        </authorList>
    </citation>
    <scope>NUCLEOTIDE SEQUENCE [LARGE SCALE GENOMIC DNA]</scope>
    <source>
        <strain evidence="2">NCTC 11048</strain>
    </source>
</reference>
<evidence type="ECO:0000313" key="1">
    <source>
        <dbReference type="EMBL" id="SUM45604.1"/>
    </source>
</evidence>
<organism evidence="1 2">
    <name type="scientific">Staphylococcus intermedius NCTC 11048</name>
    <dbReference type="NCBI Taxonomy" id="1141106"/>
    <lineage>
        <taxon>Bacteria</taxon>
        <taxon>Bacillati</taxon>
        <taxon>Bacillota</taxon>
        <taxon>Bacilli</taxon>
        <taxon>Bacillales</taxon>
        <taxon>Staphylococcaceae</taxon>
        <taxon>Staphylococcus</taxon>
        <taxon>Staphylococcus intermedius group</taxon>
    </lineage>
</organism>
<gene>
    <name evidence="1" type="ORF">NCTC11048_00589</name>
</gene>
<accession>A0A380G370</accession>